<feature type="domain" description="TFIIF beta subunit HTH" evidence="11">
    <location>
        <begin position="257"/>
        <end position="318"/>
    </location>
</feature>
<evidence type="ECO:0000256" key="3">
    <source>
        <dbReference type="ARBA" id="ARBA00021453"/>
    </source>
</evidence>
<dbReference type="InterPro" id="IPR036388">
    <property type="entry name" value="WH-like_DNA-bd_sf"/>
</dbReference>
<comment type="similarity">
    <text evidence="2">Belongs to the TFIIF beta subunit family.</text>
</comment>
<feature type="compositionally biased region" description="Basic and acidic residues" evidence="10">
    <location>
        <begin position="1"/>
        <end position="18"/>
    </location>
</feature>
<protein>
    <recommendedName>
        <fullName evidence="3">Transcription initiation factor IIF subunit beta</fullName>
    </recommendedName>
    <alternativeName>
        <fullName evidence="9">TFIIF medium subunit</fullName>
    </alternativeName>
    <alternativeName>
        <fullName evidence="8">TFIIF-beta</fullName>
    </alternativeName>
</protein>
<dbReference type="GO" id="GO:0003677">
    <property type="term" value="F:DNA binding"/>
    <property type="evidence" value="ECO:0007669"/>
    <property type="project" value="UniProtKB-KW"/>
</dbReference>
<dbReference type="GO" id="GO:0005674">
    <property type="term" value="C:transcription factor TFIIF complex"/>
    <property type="evidence" value="ECO:0007669"/>
    <property type="project" value="InterPro"/>
</dbReference>
<dbReference type="SUPFAM" id="SSF46785">
    <property type="entry name" value="Winged helix' DNA-binding domain"/>
    <property type="match status" value="1"/>
</dbReference>
<dbReference type="GO" id="GO:0003743">
    <property type="term" value="F:translation initiation factor activity"/>
    <property type="evidence" value="ECO:0007669"/>
    <property type="project" value="UniProtKB-KW"/>
</dbReference>
<keyword evidence="14" id="KW-1185">Reference proteome</keyword>
<dbReference type="InterPro" id="IPR003196">
    <property type="entry name" value="TFIIF_beta"/>
</dbReference>
<feature type="region of interest" description="Disordered" evidence="10">
    <location>
        <begin position="424"/>
        <end position="489"/>
    </location>
</feature>
<dbReference type="EMBL" id="VCHE01000104">
    <property type="protein sequence ID" value="KAB2571342.1"/>
    <property type="molecule type" value="Genomic_DNA"/>
</dbReference>
<feature type="region of interest" description="Disordered" evidence="10">
    <location>
        <begin position="634"/>
        <end position="654"/>
    </location>
</feature>
<dbReference type="InterPro" id="IPR040450">
    <property type="entry name" value="TFIIF_beta_HTH"/>
</dbReference>
<dbReference type="OrthoDB" id="26094at2759"/>
<name>A0A5N5D1Q4_9PEZI</name>
<evidence type="ECO:0000259" key="12">
    <source>
        <dbReference type="Pfam" id="PF17683"/>
    </source>
</evidence>
<evidence type="ECO:0000256" key="10">
    <source>
        <dbReference type="SAM" id="MobiDB-lite"/>
    </source>
</evidence>
<feature type="region of interest" description="Disordered" evidence="10">
    <location>
        <begin position="134"/>
        <end position="154"/>
    </location>
</feature>
<evidence type="ECO:0000256" key="1">
    <source>
        <dbReference type="ARBA" id="ARBA00004123"/>
    </source>
</evidence>
<reference evidence="13 14" key="1">
    <citation type="journal article" date="2019" name="Sci. Rep.">
        <title>A multi-omics analysis of the grapevine pathogen Lasiodiplodia theobromae reveals that temperature affects the expression of virulence- and pathogenicity-related genes.</title>
        <authorList>
            <person name="Felix C."/>
            <person name="Meneses R."/>
            <person name="Goncalves M.F.M."/>
            <person name="Tilleman L."/>
            <person name="Duarte A.S."/>
            <person name="Jorrin-Novo J.V."/>
            <person name="Van de Peer Y."/>
            <person name="Deforce D."/>
            <person name="Van Nieuwerburgh F."/>
            <person name="Esteves A.C."/>
            <person name="Alves A."/>
        </authorList>
    </citation>
    <scope>NUCLEOTIDE SEQUENCE [LARGE SCALE GENOMIC DNA]</scope>
    <source>
        <strain evidence="13 14">LA-SOL3</strain>
    </source>
</reference>
<dbReference type="Pfam" id="PF02270">
    <property type="entry name" value="TFIIF_beta"/>
    <property type="match status" value="1"/>
</dbReference>
<evidence type="ECO:0000256" key="4">
    <source>
        <dbReference type="ARBA" id="ARBA00023015"/>
    </source>
</evidence>
<keyword evidence="13" id="KW-0396">Initiation factor</keyword>
<dbReference type="CDD" id="cd07980">
    <property type="entry name" value="TFIIF_beta"/>
    <property type="match status" value="1"/>
</dbReference>
<organism evidence="13 14">
    <name type="scientific">Lasiodiplodia theobromae</name>
    <dbReference type="NCBI Taxonomy" id="45133"/>
    <lineage>
        <taxon>Eukaryota</taxon>
        <taxon>Fungi</taxon>
        <taxon>Dikarya</taxon>
        <taxon>Ascomycota</taxon>
        <taxon>Pezizomycotina</taxon>
        <taxon>Dothideomycetes</taxon>
        <taxon>Dothideomycetes incertae sedis</taxon>
        <taxon>Botryosphaeriales</taxon>
        <taxon>Botryosphaeriaceae</taxon>
        <taxon>Lasiodiplodia</taxon>
    </lineage>
</organism>
<dbReference type="InterPro" id="IPR036164">
    <property type="entry name" value="bL21-like_sf"/>
</dbReference>
<dbReference type="InterPro" id="IPR040504">
    <property type="entry name" value="TFIIF_beta_N"/>
</dbReference>
<feature type="region of interest" description="Disordered" evidence="10">
    <location>
        <begin position="333"/>
        <end position="356"/>
    </location>
</feature>
<keyword evidence="4" id="KW-0805">Transcription regulation</keyword>
<evidence type="ECO:0000256" key="6">
    <source>
        <dbReference type="ARBA" id="ARBA00023163"/>
    </source>
</evidence>
<evidence type="ECO:0000313" key="14">
    <source>
        <dbReference type="Proteomes" id="UP000325902"/>
    </source>
</evidence>
<dbReference type="PANTHER" id="PTHR10445:SF0">
    <property type="entry name" value="GENERAL TRANSCRIPTION FACTOR IIF SUBUNIT 2"/>
    <property type="match status" value="1"/>
</dbReference>
<dbReference type="FunFam" id="1.10.10.10:FF:000035">
    <property type="entry name" value="General transcription factor IIF subunit 2"/>
    <property type="match status" value="1"/>
</dbReference>
<feature type="domain" description="TFIIF beta subunit N-terminal" evidence="12">
    <location>
        <begin position="48"/>
        <end position="193"/>
    </location>
</feature>
<keyword evidence="6" id="KW-0804">Transcription</keyword>
<keyword evidence="7" id="KW-0539">Nucleus</keyword>
<dbReference type="AlphaFoldDB" id="A0A5N5D1Q4"/>
<proteinExistence type="inferred from homology"/>
<accession>A0A5N5D1Q4</accession>
<dbReference type="GO" id="GO:0006367">
    <property type="term" value="P:transcription initiation at RNA polymerase II promoter"/>
    <property type="evidence" value="ECO:0007669"/>
    <property type="project" value="InterPro"/>
</dbReference>
<evidence type="ECO:0000259" key="11">
    <source>
        <dbReference type="Pfam" id="PF02270"/>
    </source>
</evidence>
<dbReference type="Proteomes" id="UP000325902">
    <property type="component" value="Unassembled WGS sequence"/>
</dbReference>
<evidence type="ECO:0000256" key="9">
    <source>
        <dbReference type="ARBA" id="ARBA00081863"/>
    </source>
</evidence>
<feature type="compositionally biased region" description="Low complexity" evidence="10">
    <location>
        <begin position="456"/>
        <end position="482"/>
    </location>
</feature>
<keyword evidence="13" id="KW-0648">Protein biosynthesis</keyword>
<evidence type="ECO:0000256" key="7">
    <source>
        <dbReference type="ARBA" id="ARBA00023242"/>
    </source>
</evidence>
<comment type="caution">
    <text evidence="13">The sequence shown here is derived from an EMBL/GenBank/DDBJ whole genome shotgun (WGS) entry which is preliminary data.</text>
</comment>
<feature type="compositionally biased region" description="Basic residues" evidence="10">
    <location>
        <begin position="442"/>
        <end position="451"/>
    </location>
</feature>
<dbReference type="Gene3D" id="1.10.10.10">
    <property type="entry name" value="Winged helix-like DNA-binding domain superfamily/Winged helix DNA-binding domain"/>
    <property type="match status" value="1"/>
</dbReference>
<evidence type="ECO:0000313" key="13">
    <source>
        <dbReference type="EMBL" id="KAB2571342.1"/>
    </source>
</evidence>
<dbReference type="PANTHER" id="PTHR10445">
    <property type="entry name" value="GENERAL TRANSCRIPTION FACTOR IIF SUBUNIT 2"/>
    <property type="match status" value="1"/>
</dbReference>
<dbReference type="SUPFAM" id="SSF50916">
    <property type="entry name" value="Rap30/74 interaction domains"/>
    <property type="match status" value="1"/>
</dbReference>
<sequence length="654" mass="72945">MNGVKMEVDPQIKPDPDTKSPGGPGFADIDDMYEDTGELNIPTDFADRQVWLTRVPKWLWEVLSKAEDDEEVEIGRILEWQEANDTKRKLQLRQTVNDFTEYPKEYKLNVTNPQPLNEFVFSEKDLEGYNPNAYKRPGRQGQQGTFAGQGTGVKDGRVDKWWNKGGRGGKKQPIPKHTTLVARSSLDVNCIPVDNAELARFRMRENKKTQQASNRLVLENNLHEFTRLIGGTTPAGNPTIDIQATRAKPKSQDNKFARIPQNQLLDMLLKLFQEYKYWPIKALKDRTRQPEAYLRETLSKIATLVRTGQFANTWMLNKDAEESNYLANLDETDVKEEMAPEPEFGEDDDEGDEEMEDALPAAGDAAQLPQQSTNFSLQLLPAHAPQASTLTMLSRSIVRRSIQGANALLPAIRTLRVHASPLSTVSNSLEPGNVPNELIRSGAHKTSRPARRRAEAASSPSASTPSSSASAPLPSPSAEAPSQGTTPLSDSVKELLPLLQAQQPHYISAHIHAKPYLLTAGDTLRLPFLMHGVQLGDVLRLNRATLLGSRDFTLRAPAPVKGTRERPGTIIHYLDDRLFVCRAKVIGVESEPMRVKEKTKRRNRHVKHVKSKHKYTVLRITELTVRTPEQVEAESAKAKARQAKSSAATIPTAQ</sequence>
<dbReference type="Pfam" id="PF17683">
    <property type="entry name" value="TFIIF_beta_N"/>
    <property type="match status" value="1"/>
</dbReference>
<feature type="region of interest" description="Disordered" evidence="10">
    <location>
        <begin position="1"/>
        <end position="27"/>
    </location>
</feature>
<dbReference type="InterPro" id="IPR011039">
    <property type="entry name" value="TFIIF_interaction"/>
</dbReference>
<evidence type="ECO:0000256" key="2">
    <source>
        <dbReference type="ARBA" id="ARBA00009543"/>
    </source>
</evidence>
<evidence type="ECO:0000256" key="8">
    <source>
        <dbReference type="ARBA" id="ARBA00081473"/>
    </source>
</evidence>
<dbReference type="SUPFAM" id="SSF141091">
    <property type="entry name" value="L21p-like"/>
    <property type="match status" value="1"/>
</dbReference>
<gene>
    <name evidence="13" type="primary">TFG2</name>
    <name evidence="13" type="ORF">DBV05_g9991</name>
</gene>
<comment type="subcellular location">
    <subcellularLocation>
        <location evidence="1">Nucleus</location>
    </subcellularLocation>
</comment>
<evidence type="ECO:0000256" key="5">
    <source>
        <dbReference type="ARBA" id="ARBA00023125"/>
    </source>
</evidence>
<dbReference type="InterPro" id="IPR036390">
    <property type="entry name" value="WH_DNA-bd_sf"/>
</dbReference>
<keyword evidence="5" id="KW-0238">DNA-binding</keyword>